<organism evidence="2">
    <name type="scientific">Oryza sativa subsp. japonica</name>
    <name type="common">Rice</name>
    <dbReference type="NCBI Taxonomy" id="39947"/>
    <lineage>
        <taxon>Eukaryota</taxon>
        <taxon>Viridiplantae</taxon>
        <taxon>Streptophyta</taxon>
        <taxon>Embryophyta</taxon>
        <taxon>Tracheophyta</taxon>
        <taxon>Spermatophyta</taxon>
        <taxon>Magnoliopsida</taxon>
        <taxon>Liliopsida</taxon>
        <taxon>Poales</taxon>
        <taxon>Poaceae</taxon>
        <taxon>BOP clade</taxon>
        <taxon>Oryzoideae</taxon>
        <taxon>Oryzeae</taxon>
        <taxon>Oryzinae</taxon>
        <taxon>Oryza</taxon>
        <taxon>Oryza sativa</taxon>
    </lineage>
</organism>
<accession>A3ARZ5</accession>
<evidence type="ECO:0000256" key="1">
    <source>
        <dbReference type="SAM" id="MobiDB-lite"/>
    </source>
</evidence>
<gene>
    <name evidence="2" type="ORF">OsJ_14146</name>
</gene>
<dbReference type="AlphaFoldDB" id="A3ARZ5"/>
<sequence length="163" mass="17402">MAVARPNLNGALSLRVEGRPVRGAEVEDVAWRWRIRRRRGQIRPLRGWIWRLHAGRRPVLAEAAVAAAAEACTRMRLGRARRAAGLEVRPGGRRGALGGARRSDKGGAGGWRRSQSDRVSDVGAGLDGSAKGAGGGGSSSSLPIGTLTLELLPPSLWEVFRLD</sequence>
<protein>
    <submittedName>
        <fullName evidence="2">Uncharacterized protein</fullName>
    </submittedName>
</protein>
<feature type="region of interest" description="Disordered" evidence="1">
    <location>
        <begin position="89"/>
        <end position="139"/>
    </location>
</feature>
<reference evidence="2" key="2">
    <citation type="submission" date="2008-12" db="EMBL/GenBank/DDBJ databases">
        <title>Improved gene annotation of the rice (Oryza sativa) genomes.</title>
        <authorList>
            <person name="Wang J."/>
            <person name="Li R."/>
            <person name="Fan W."/>
            <person name="Huang Q."/>
            <person name="Zhang J."/>
            <person name="Zhou Y."/>
            <person name="Hu Y."/>
            <person name="Zi S."/>
            <person name="Li J."/>
            <person name="Ni P."/>
            <person name="Zheng H."/>
            <person name="Zhang Y."/>
            <person name="Zhao M."/>
            <person name="Hao Q."/>
            <person name="McDermott J."/>
            <person name="Samudrala R."/>
            <person name="Kristiansen K."/>
            <person name="Wong G.K.-S."/>
        </authorList>
    </citation>
    <scope>NUCLEOTIDE SEQUENCE</scope>
</reference>
<dbReference type="EMBL" id="CM000141">
    <property type="protein sequence ID" value="EAZ30084.1"/>
    <property type="molecule type" value="Genomic_DNA"/>
</dbReference>
<proteinExistence type="predicted"/>
<evidence type="ECO:0000313" key="2">
    <source>
        <dbReference type="EMBL" id="EAZ30084.1"/>
    </source>
</evidence>
<name>A3ARZ5_ORYSJ</name>
<dbReference type="Proteomes" id="UP000007752">
    <property type="component" value="Chromosome 4"/>
</dbReference>
<reference evidence="2" key="1">
    <citation type="journal article" date="2005" name="PLoS Biol.">
        <title>The genomes of Oryza sativa: a history of duplications.</title>
        <authorList>
            <person name="Yu J."/>
            <person name="Wang J."/>
            <person name="Lin W."/>
            <person name="Li S."/>
            <person name="Li H."/>
            <person name="Zhou J."/>
            <person name="Ni P."/>
            <person name="Dong W."/>
            <person name="Hu S."/>
            <person name="Zeng C."/>
            <person name="Zhang J."/>
            <person name="Zhang Y."/>
            <person name="Li R."/>
            <person name="Xu Z."/>
            <person name="Li S."/>
            <person name="Li X."/>
            <person name="Zheng H."/>
            <person name="Cong L."/>
            <person name="Lin L."/>
            <person name="Yin J."/>
            <person name="Geng J."/>
            <person name="Li G."/>
            <person name="Shi J."/>
            <person name="Liu J."/>
            <person name="Lv H."/>
            <person name="Li J."/>
            <person name="Wang J."/>
            <person name="Deng Y."/>
            <person name="Ran L."/>
            <person name="Shi X."/>
            <person name="Wang X."/>
            <person name="Wu Q."/>
            <person name="Li C."/>
            <person name="Ren X."/>
            <person name="Wang J."/>
            <person name="Wang X."/>
            <person name="Li D."/>
            <person name="Liu D."/>
            <person name="Zhang X."/>
            <person name="Ji Z."/>
            <person name="Zhao W."/>
            <person name="Sun Y."/>
            <person name="Zhang Z."/>
            <person name="Bao J."/>
            <person name="Han Y."/>
            <person name="Dong L."/>
            <person name="Ji J."/>
            <person name="Chen P."/>
            <person name="Wu S."/>
            <person name="Liu J."/>
            <person name="Xiao Y."/>
            <person name="Bu D."/>
            <person name="Tan J."/>
            <person name="Yang L."/>
            <person name="Ye C."/>
            <person name="Zhang J."/>
            <person name="Xu J."/>
            <person name="Zhou Y."/>
            <person name="Yu Y."/>
            <person name="Zhang B."/>
            <person name="Zhuang S."/>
            <person name="Wei H."/>
            <person name="Liu B."/>
            <person name="Lei M."/>
            <person name="Yu H."/>
            <person name="Li Y."/>
            <person name="Xu H."/>
            <person name="Wei S."/>
            <person name="He X."/>
            <person name="Fang L."/>
            <person name="Zhang Z."/>
            <person name="Zhang Y."/>
            <person name="Huang X."/>
            <person name="Su Z."/>
            <person name="Tong W."/>
            <person name="Li J."/>
            <person name="Tong Z."/>
            <person name="Li S."/>
            <person name="Ye J."/>
            <person name="Wang L."/>
            <person name="Fang L."/>
            <person name="Lei T."/>
            <person name="Chen C."/>
            <person name="Chen H."/>
            <person name="Xu Z."/>
            <person name="Li H."/>
            <person name="Huang H."/>
            <person name="Zhang F."/>
            <person name="Xu H."/>
            <person name="Li N."/>
            <person name="Zhao C."/>
            <person name="Li S."/>
            <person name="Dong L."/>
            <person name="Huang Y."/>
            <person name="Li L."/>
            <person name="Xi Y."/>
            <person name="Qi Q."/>
            <person name="Li W."/>
            <person name="Zhang B."/>
            <person name="Hu W."/>
            <person name="Zhang Y."/>
            <person name="Tian X."/>
            <person name="Jiao Y."/>
            <person name="Liang X."/>
            <person name="Jin J."/>
            <person name="Gao L."/>
            <person name="Zheng W."/>
            <person name="Hao B."/>
            <person name="Liu S."/>
            <person name="Wang W."/>
            <person name="Yuan L."/>
            <person name="Cao M."/>
            <person name="McDermott J."/>
            <person name="Samudrala R."/>
            <person name="Wang J."/>
            <person name="Wong G.K."/>
            <person name="Yang H."/>
        </authorList>
    </citation>
    <scope>NUCLEOTIDE SEQUENCE [LARGE SCALE GENOMIC DNA]</scope>
</reference>